<name>A0ACB7I709_MANES</name>
<protein>
    <submittedName>
        <fullName evidence="1">Uncharacterized protein</fullName>
    </submittedName>
</protein>
<gene>
    <name evidence="1" type="ORF">MANES_02G199200v8</name>
</gene>
<proteinExistence type="predicted"/>
<evidence type="ECO:0000313" key="1">
    <source>
        <dbReference type="EMBL" id="KAG8660827.1"/>
    </source>
</evidence>
<reference evidence="2" key="1">
    <citation type="journal article" date="2016" name="Nat. Biotechnol.">
        <title>Sequencing wild and cultivated cassava and related species reveals extensive interspecific hybridization and genetic diversity.</title>
        <authorList>
            <person name="Bredeson J.V."/>
            <person name="Lyons J.B."/>
            <person name="Prochnik S.E."/>
            <person name="Wu G.A."/>
            <person name="Ha C.M."/>
            <person name="Edsinger-Gonzales E."/>
            <person name="Grimwood J."/>
            <person name="Schmutz J."/>
            <person name="Rabbi I.Y."/>
            <person name="Egesi C."/>
            <person name="Nauluvula P."/>
            <person name="Lebot V."/>
            <person name="Ndunguru J."/>
            <person name="Mkamilo G."/>
            <person name="Bart R.S."/>
            <person name="Setter T.L."/>
            <person name="Gleadow R.M."/>
            <person name="Kulakow P."/>
            <person name="Ferguson M.E."/>
            <person name="Rounsley S."/>
            <person name="Rokhsar D.S."/>
        </authorList>
    </citation>
    <scope>NUCLEOTIDE SEQUENCE [LARGE SCALE GENOMIC DNA]</scope>
    <source>
        <strain evidence="2">cv. AM560-2</strain>
    </source>
</reference>
<accession>A0ACB7I709</accession>
<keyword evidence="2" id="KW-1185">Reference proteome</keyword>
<sequence length="896" mass="100382">MTESKRMANGVALNFPANEEETTSSSLSPPLKAPPRRLRSRLLAEPKTPLSAEDIEAKLREANLRRQAKRQRAEHLRQRRNLSCHLHDNSKMIHEQEYLARKLARYWRRFVKLKKTTFSLAKAYRSLGINEESVKAMPFEQLALLIKSTATINTTKALVDRLESRLRLLWAIRGCQPSLANIDHLLRIAVVQNYTGSSSNNTQRGAKTTKSVKEEAQMPVTLSRYPVRVVLCAYMIMGHPDAVLNGQGECEVTLLESAVRFIREFELLLKIIIDGPIKTSQEEIASEIPSQKTFRFQLEAFDKAWCFYLHHFVSWKLKDAKLLEEDLVRAACQLEFSMMQSKLTLGDDGTLANDMEAIKKQVLDEQKLLREKVQHLSGNTGLKRMECALTEIRSKFIGDEESKSPLKSSSGQISSSCPPHSLEGSSVTNSSAKRIIDDHQSVDTLLVSENELLVNEIVHEYHRGLADTFNAADKDPNNVQEKVRETMERAFWDCVMESVKQDEPDFSWILKLIKEVRDELCEMSPQTWRQEIVETIDVDILSQVLSSGTLDMDYLGKILEFALVTLEKLSAPANDEELKSSHCKLLEELREIFKVGDKSNALISFVVIKGLRNVLQEIQWLSSVHPIAEQEWDEHIDSLTALESNIESSQVLLPTTLRTGGSISMVSKIGSSATGSNQPECKGERVDKLVRLGLLKLVSGIGGLTPEALPETLKLNISRLRAVQSQFQKIIVISTSLLILHQILLSEKLVSNALDMENLASECMKQLYELLDRVEDVGIAEIVVKISGLLKGKGLVFDAEKLQAKEKLMENMLGKSLQAGDPIFARVSRSIYLALRGVVFGGTGHKGRELAAAALQRVGVALLADMVVEAAEVLIVVATVSCMVHRSWYEKLLNNV</sequence>
<dbReference type="EMBL" id="CM004388">
    <property type="protein sequence ID" value="KAG8660827.1"/>
    <property type="molecule type" value="Genomic_DNA"/>
</dbReference>
<evidence type="ECO:0000313" key="2">
    <source>
        <dbReference type="Proteomes" id="UP000091857"/>
    </source>
</evidence>
<organism evidence="1 2">
    <name type="scientific">Manihot esculenta</name>
    <name type="common">Cassava</name>
    <name type="synonym">Jatropha manihot</name>
    <dbReference type="NCBI Taxonomy" id="3983"/>
    <lineage>
        <taxon>Eukaryota</taxon>
        <taxon>Viridiplantae</taxon>
        <taxon>Streptophyta</taxon>
        <taxon>Embryophyta</taxon>
        <taxon>Tracheophyta</taxon>
        <taxon>Spermatophyta</taxon>
        <taxon>Magnoliopsida</taxon>
        <taxon>eudicotyledons</taxon>
        <taxon>Gunneridae</taxon>
        <taxon>Pentapetalae</taxon>
        <taxon>rosids</taxon>
        <taxon>fabids</taxon>
        <taxon>Malpighiales</taxon>
        <taxon>Euphorbiaceae</taxon>
        <taxon>Crotonoideae</taxon>
        <taxon>Manihoteae</taxon>
        <taxon>Manihot</taxon>
    </lineage>
</organism>
<dbReference type="Proteomes" id="UP000091857">
    <property type="component" value="Chromosome 2"/>
</dbReference>
<comment type="caution">
    <text evidence="1">The sequence shown here is derived from an EMBL/GenBank/DDBJ whole genome shotgun (WGS) entry which is preliminary data.</text>
</comment>